<evidence type="ECO:0000313" key="3">
    <source>
        <dbReference type="EMBL" id="EGT51568.1"/>
    </source>
</evidence>
<keyword evidence="2" id="KW-0472">Membrane</keyword>
<feature type="transmembrane region" description="Helical" evidence="2">
    <location>
        <begin position="213"/>
        <end position="233"/>
    </location>
</feature>
<reference evidence="4" key="1">
    <citation type="submission" date="2011-07" db="EMBL/GenBank/DDBJ databases">
        <authorList>
            <consortium name="Caenorhabditis brenneri Sequencing and Analysis Consortium"/>
            <person name="Wilson R.K."/>
        </authorList>
    </citation>
    <scope>NUCLEOTIDE SEQUENCE [LARGE SCALE GENOMIC DNA]</scope>
    <source>
        <strain evidence="4">PB2801</strain>
    </source>
</reference>
<feature type="transmembrane region" description="Helical" evidence="2">
    <location>
        <begin position="105"/>
        <end position="122"/>
    </location>
</feature>
<evidence type="ECO:0000256" key="1">
    <source>
        <dbReference type="SAM" id="MobiDB-lite"/>
    </source>
</evidence>
<dbReference type="AlphaFoldDB" id="G0N3D6"/>
<feature type="transmembrane region" description="Helical" evidence="2">
    <location>
        <begin position="65"/>
        <end position="84"/>
    </location>
</feature>
<keyword evidence="2" id="KW-1133">Transmembrane helix</keyword>
<dbReference type="Proteomes" id="UP000008068">
    <property type="component" value="Unassembled WGS sequence"/>
</dbReference>
<dbReference type="InParanoid" id="G0N3D6"/>
<accession>G0N3D6</accession>
<dbReference type="HOGENOM" id="CLU_772150_0_0_1"/>
<feature type="region of interest" description="Disordered" evidence="1">
    <location>
        <begin position="331"/>
        <end position="359"/>
    </location>
</feature>
<organism evidence="4">
    <name type="scientific">Caenorhabditis brenneri</name>
    <name type="common">Nematode worm</name>
    <dbReference type="NCBI Taxonomy" id="135651"/>
    <lineage>
        <taxon>Eukaryota</taxon>
        <taxon>Metazoa</taxon>
        <taxon>Ecdysozoa</taxon>
        <taxon>Nematoda</taxon>
        <taxon>Chromadorea</taxon>
        <taxon>Rhabditida</taxon>
        <taxon>Rhabditina</taxon>
        <taxon>Rhabditomorpha</taxon>
        <taxon>Rhabditoidea</taxon>
        <taxon>Rhabditidae</taxon>
        <taxon>Peloderinae</taxon>
        <taxon>Caenorhabditis</taxon>
    </lineage>
</organism>
<proteinExistence type="predicted"/>
<name>G0N3D6_CAEBE</name>
<feature type="transmembrane region" description="Helical" evidence="2">
    <location>
        <begin position="288"/>
        <end position="307"/>
    </location>
</feature>
<evidence type="ECO:0000256" key="2">
    <source>
        <dbReference type="SAM" id="Phobius"/>
    </source>
</evidence>
<sequence>MARYLGSFFADLGVMCRQLFDGLWSVLGPLLELLIAFLGVIWSFLMAAWENPEIIKTAILNEELFPFYAIYLNIILSILLCFVVRKIGAYLFRKNEYRVMVFNQCVLAVQVSMCAYGESAIFEKYGFLAYFISTGINMTIAELVNGRLMNMLLIAEEFGNGFVTESDVVYGIALPFAACVPCFWFGAVIFGFTQEFITGMSVNPADCANWMRIPIQLSFLVEMLGAFVFRIFMTQLDRPGGPVRLIPWVYAAFFTFDRYILGVPGLHLAVTFARFAPCSGVVEDERKVVGALAVYVVAICLGWFLSYKVPKGQTAMRSIWRLRQEKLQKDGKGEIPAVEPLVREQRQQPNRKPYGRRRR</sequence>
<feature type="transmembrane region" description="Helical" evidence="2">
    <location>
        <begin position="245"/>
        <end position="268"/>
    </location>
</feature>
<dbReference type="EMBL" id="GL379834">
    <property type="protein sequence ID" value="EGT51568.1"/>
    <property type="molecule type" value="Genomic_DNA"/>
</dbReference>
<evidence type="ECO:0000313" key="4">
    <source>
        <dbReference type="Proteomes" id="UP000008068"/>
    </source>
</evidence>
<dbReference type="STRING" id="135651.G0N3D6"/>
<keyword evidence="2" id="KW-0812">Transmembrane</keyword>
<gene>
    <name evidence="3" type="ORF">CAEBREN_02141</name>
</gene>
<protein>
    <submittedName>
        <fullName evidence="3">Uncharacterized protein</fullName>
    </submittedName>
</protein>
<keyword evidence="4" id="KW-1185">Reference proteome</keyword>
<feature type="transmembrane region" description="Helical" evidence="2">
    <location>
        <begin position="21"/>
        <end position="45"/>
    </location>
</feature>
<dbReference type="OMA" id="TISMCAC"/>
<feature type="transmembrane region" description="Helical" evidence="2">
    <location>
        <begin position="128"/>
        <end position="148"/>
    </location>
</feature>
<feature type="transmembrane region" description="Helical" evidence="2">
    <location>
        <begin position="168"/>
        <end position="193"/>
    </location>
</feature>